<accession>A0A0F9P2Y2</accession>
<dbReference type="AlphaFoldDB" id="A0A0F9P2Y2"/>
<evidence type="ECO:0000313" key="1">
    <source>
        <dbReference type="EMBL" id="KKN24429.1"/>
    </source>
</evidence>
<name>A0A0F9P2Y2_9ZZZZ</name>
<comment type="caution">
    <text evidence="1">The sequence shown here is derived from an EMBL/GenBank/DDBJ whole genome shotgun (WGS) entry which is preliminary data.</text>
</comment>
<organism evidence="1">
    <name type="scientific">marine sediment metagenome</name>
    <dbReference type="NCBI Taxonomy" id="412755"/>
    <lineage>
        <taxon>unclassified sequences</taxon>
        <taxon>metagenomes</taxon>
        <taxon>ecological metagenomes</taxon>
    </lineage>
</organism>
<protein>
    <submittedName>
        <fullName evidence="1">Uncharacterized protein</fullName>
    </submittedName>
</protein>
<proteinExistence type="predicted"/>
<reference evidence="1" key="1">
    <citation type="journal article" date="2015" name="Nature">
        <title>Complex archaea that bridge the gap between prokaryotes and eukaryotes.</title>
        <authorList>
            <person name="Spang A."/>
            <person name="Saw J.H."/>
            <person name="Jorgensen S.L."/>
            <person name="Zaremba-Niedzwiedzka K."/>
            <person name="Martijn J."/>
            <person name="Lind A.E."/>
            <person name="van Eijk R."/>
            <person name="Schleper C."/>
            <person name="Guy L."/>
            <person name="Ettema T.J."/>
        </authorList>
    </citation>
    <scope>NUCLEOTIDE SEQUENCE</scope>
</reference>
<dbReference type="EMBL" id="LAZR01002883">
    <property type="protein sequence ID" value="KKN24429.1"/>
    <property type="molecule type" value="Genomic_DNA"/>
</dbReference>
<sequence>MAKSKAEREREASLDRQFEYWARTDKAHKAQVRPHVPLTAAELAWLNWYQNMTHNFDRGRET</sequence>
<gene>
    <name evidence="1" type="ORF">LCGC14_0894990</name>
</gene>